<feature type="transmembrane region" description="Helical" evidence="1">
    <location>
        <begin position="105"/>
        <end position="126"/>
    </location>
</feature>
<keyword evidence="1" id="KW-0812">Transmembrane</keyword>
<reference evidence="2" key="1">
    <citation type="journal article" date="2021" name="Environ. Microbiol.">
        <title>Genomic characterization of three novel Desulfobacterota classes expand the metabolic and phylogenetic diversity of the phylum.</title>
        <authorList>
            <person name="Murphy C.L."/>
            <person name="Biggerstaff J."/>
            <person name="Eichhorn A."/>
            <person name="Ewing E."/>
            <person name="Shahan R."/>
            <person name="Soriano D."/>
            <person name="Stewart S."/>
            <person name="VanMol K."/>
            <person name="Walker R."/>
            <person name="Walters P."/>
            <person name="Elshahed M.S."/>
            <person name="Youssef N.H."/>
        </authorList>
    </citation>
    <scope>NUCLEOTIDE SEQUENCE</scope>
    <source>
        <strain evidence="2">Zod_Metabat.24</strain>
    </source>
</reference>
<organism evidence="2 3">
    <name type="scientific">Candidatus Zymogenus saltonus</name>
    <dbReference type="NCBI Taxonomy" id="2844893"/>
    <lineage>
        <taxon>Bacteria</taxon>
        <taxon>Deltaproteobacteria</taxon>
        <taxon>Candidatus Zymogenia</taxon>
        <taxon>Candidatus Zymogeniales</taxon>
        <taxon>Candidatus Zymogenaceae</taxon>
        <taxon>Candidatus Zymogenus</taxon>
    </lineage>
</organism>
<sequence>MEKKSFYKRFISPQLTVIIIMAISFLVYHYSHMLKNYTLFQILSTSSGILIMLTLWFGTFYIYSLAYLRGASLFERIVACFIPAFLWATKESIIMAGIYSVPEAIYFYLSVVDQWLVSTMIAEMGISELLLRRAARKRGVVHKRGPAVAIIAIVIGIGNFLFTLLWDVGVNHFYIFMDGYRAIFCSGMM</sequence>
<gene>
    <name evidence="2" type="ORF">JW984_07910</name>
</gene>
<accession>A0A9D8KFC8</accession>
<dbReference type="AlphaFoldDB" id="A0A9D8KFC8"/>
<comment type="caution">
    <text evidence="2">The sequence shown here is derived from an EMBL/GenBank/DDBJ whole genome shotgun (WGS) entry which is preliminary data.</text>
</comment>
<reference evidence="2" key="2">
    <citation type="submission" date="2021-01" db="EMBL/GenBank/DDBJ databases">
        <authorList>
            <person name="Hahn C.R."/>
            <person name="Youssef N.H."/>
            <person name="Elshahed M."/>
        </authorList>
    </citation>
    <scope>NUCLEOTIDE SEQUENCE</scope>
    <source>
        <strain evidence="2">Zod_Metabat.24</strain>
    </source>
</reference>
<protein>
    <submittedName>
        <fullName evidence="2">Uncharacterized protein</fullName>
    </submittedName>
</protein>
<dbReference type="EMBL" id="JAFGIX010000039">
    <property type="protein sequence ID" value="MBN1573104.1"/>
    <property type="molecule type" value="Genomic_DNA"/>
</dbReference>
<dbReference type="Proteomes" id="UP000809273">
    <property type="component" value="Unassembled WGS sequence"/>
</dbReference>
<evidence type="ECO:0000313" key="3">
    <source>
        <dbReference type="Proteomes" id="UP000809273"/>
    </source>
</evidence>
<feature type="transmembrane region" description="Helical" evidence="1">
    <location>
        <begin position="12"/>
        <end position="30"/>
    </location>
</feature>
<proteinExistence type="predicted"/>
<evidence type="ECO:0000313" key="2">
    <source>
        <dbReference type="EMBL" id="MBN1573104.1"/>
    </source>
</evidence>
<feature type="transmembrane region" description="Helical" evidence="1">
    <location>
        <begin position="77"/>
        <end position="99"/>
    </location>
</feature>
<feature type="transmembrane region" description="Helical" evidence="1">
    <location>
        <begin position="42"/>
        <end position="65"/>
    </location>
</feature>
<feature type="transmembrane region" description="Helical" evidence="1">
    <location>
        <begin position="147"/>
        <end position="166"/>
    </location>
</feature>
<evidence type="ECO:0000256" key="1">
    <source>
        <dbReference type="SAM" id="Phobius"/>
    </source>
</evidence>
<keyword evidence="1" id="KW-0472">Membrane</keyword>
<keyword evidence="1" id="KW-1133">Transmembrane helix</keyword>
<name>A0A9D8KFC8_9DELT</name>